<dbReference type="Gene3D" id="2.40.10.120">
    <property type="match status" value="1"/>
</dbReference>
<dbReference type="EMBL" id="CAKLPZ010000001">
    <property type="protein sequence ID" value="CAH0999805.1"/>
    <property type="molecule type" value="Genomic_DNA"/>
</dbReference>
<dbReference type="PANTHER" id="PTHR43019">
    <property type="entry name" value="SERINE ENDOPROTEASE DEGS"/>
    <property type="match status" value="1"/>
</dbReference>
<protein>
    <recommendedName>
        <fullName evidence="3">Serine protease</fullName>
    </recommendedName>
</protein>
<gene>
    <name evidence="1" type="ORF">LEM8419_01105</name>
</gene>
<dbReference type="InterPro" id="IPR009003">
    <property type="entry name" value="Peptidase_S1_PA"/>
</dbReference>
<dbReference type="SUPFAM" id="SSF69635">
    <property type="entry name" value="Type III secretory system chaperone-like"/>
    <property type="match status" value="1"/>
</dbReference>
<name>A0ABM9AYV2_9BACT</name>
<keyword evidence="2" id="KW-1185">Reference proteome</keyword>
<evidence type="ECO:0008006" key="3">
    <source>
        <dbReference type="Google" id="ProtNLM"/>
    </source>
</evidence>
<accession>A0ABM9AYV2</accession>
<reference evidence="1" key="1">
    <citation type="submission" date="2021-12" db="EMBL/GenBank/DDBJ databases">
        <authorList>
            <person name="Rodrigo-Torres L."/>
            <person name="Arahal R. D."/>
            <person name="Lucena T."/>
        </authorList>
    </citation>
    <scope>NUCLEOTIDE SEQUENCE</scope>
    <source>
        <strain evidence="1">CECT 8419</strain>
    </source>
</reference>
<dbReference type="SUPFAM" id="SSF50494">
    <property type="entry name" value="Trypsin-like serine proteases"/>
    <property type="match status" value="1"/>
</dbReference>
<evidence type="ECO:0000313" key="2">
    <source>
        <dbReference type="Proteomes" id="UP000837803"/>
    </source>
</evidence>
<proteinExistence type="predicted"/>
<dbReference type="PANTHER" id="PTHR43019:SF23">
    <property type="entry name" value="PROTEASE DO-LIKE 5, CHLOROPLASTIC"/>
    <property type="match status" value="1"/>
</dbReference>
<dbReference type="Gene3D" id="3.30.1460.10">
    <property type="match status" value="1"/>
</dbReference>
<organism evidence="1 2">
    <name type="scientific">Neolewinella maritima</name>
    <dbReference type="NCBI Taxonomy" id="1383882"/>
    <lineage>
        <taxon>Bacteria</taxon>
        <taxon>Pseudomonadati</taxon>
        <taxon>Bacteroidota</taxon>
        <taxon>Saprospiria</taxon>
        <taxon>Saprospirales</taxon>
        <taxon>Lewinellaceae</taxon>
        <taxon>Neolewinella</taxon>
    </lineage>
</organism>
<dbReference type="Pfam" id="PF13365">
    <property type="entry name" value="Trypsin_2"/>
    <property type="match status" value="1"/>
</dbReference>
<sequence>MLTPLVQLATPFSTGTGLYLADHQLVITNEHVVRSNSTVVVEVDAYSEQLAEVVYLDAYYDLAFLRPRVALEVTSLAWTSTPPQIGDAVTSLAQYMGEPLRELSGELLDDKLMHHGIQYLLHTAREGDTVVGGALLDAEGALAGINMMNVRGSSTESLALPTQTLEQILAAFGRGEGKPAARCFHCREITFELAANPKGFCPNCGQPLVLPSLIEEVTPIGVEATVEEILVAAGHDPRLARRGPNLWRIRQGSATIQVTYHEDSGLITGDAYLCRLPELPSPDLFAFLLRENDRLRQLTFSTYGRDIILSLLIYDRYLSLATALPRFEELFEQADAYDDVLVETYGALWR</sequence>
<dbReference type="Proteomes" id="UP000837803">
    <property type="component" value="Unassembled WGS sequence"/>
</dbReference>
<evidence type="ECO:0000313" key="1">
    <source>
        <dbReference type="EMBL" id="CAH0999805.1"/>
    </source>
</evidence>
<comment type="caution">
    <text evidence="1">The sequence shown here is derived from an EMBL/GenBank/DDBJ whole genome shotgun (WGS) entry which is preliminary data.</text>
</comment>